<gene>
    <name evidence="1" type="ORF">KE626_05345</name>
</gene>
<evidence type="ECO:0000313" key="2">
    <source>
        <dbReference type="Proteomes" id="UP000676386"/>
    </source>
</evidence>
<protein>
    <recommendedName>
        <fullName evidence="3">Lipoprotein</fullName>
    </recommendedName>
</protein>
<dbReference type="PROSITE" id="PS51257">
    <property type="entry name" value="PROKAR_LIPOPROTEIN"/>
    <property type="match status" value="1"/>
</dbReference>
<accession>A0ABS5IUS7</accession>
<organism evidence="1 2">
    <name type="scientific">Chitinophaga hostae</name>
    <dbReference type="NCBI Taxonomy" id="2831022"/>
    <lineage>
        <taxon>Bacteria</taxon>
        <taxon>Pseudomonadati</taxon>
        <taxon>Bacteroidota</taxon>
        <taxon>Chitinophagia</taxon>
        <taxon>Chitinophagales</taxon>
        <taxon>Chitinophagaceae</taxon>
        <taxon>Chitinophaga</taxon>
    </lineage>
</organism>
<dbReference type="RefSeq" id="WP_211971832.1">
    <property type="nucleotide sequence ID" value="NZ_CBFHAM010000028.1"/>
</dbReference>
<sequence>MRKLLSQLTPSLLLFAACNARHQPKPYEGQWTQVTRINNEYVIYIPCAMDLRKMKITDAAIHEVLPMEKNDCRIIKTTEARDHSYRLKGEEATYDFKWLDQQKGTAEWTIQHSPSSLEEKLVFVNSEHENDFKKVKQPESECDTSGDAR</sequence>
<proteinExistence type="predicted"/>
<reference evidence="1 2" key="1">
    <citation type="submission" date="2021-04" db="EMBL/GenBank/DDBJ databases">
        <title>Chitinophaga sp. nov., isolated from the rhizosphere soil.</title>
        <authorList>
            <person name="He S."/>
        </authorList>
    </citation>
    <scope>NUCLEOTIDE SEQUENCE [LARGE SCALE GENOMIC DNA]</scope>
    <source>
        <strain evidence="1 2">2R12</strain>
    </source>
</reference>
<name>A0ABS5IUS7_9BACT</name>
<dbReference type="Proteomes" id="UP000676386">
    <property type="component" value="Unassembled WGS sequence"/>
</dbReference>
<dbReference type="EMBL" id="JAGTXB010000002">
    <property type="protein sequence ID" value="MBS0026723.1"/>
    <property type="molecule type" value="Genomic_DNA"/>
</dbReference>
<evidence type="ECO:0000313" key="1">
    <source>
        <dbReference type="EMBL" id="MBS0026723.1"/>
    </source>
</evidence>
<comment type="caution">
    <text evidence="1">The sequence shown here is derived from an EMBL/GenBank/DDBJ whole genome shotgun (WGS) entry which is preliminary data.</text>
</comment>
<keyword evidence="2" id="KW-1185">Reference proteome</keyword>
<evidence type="ECO:0008006" key="3">
    <source>
        <dbReference type="Google" id="ProtNLM"/>
    </source>
</evidence>